<dbReference type="RefSeq" id="WP_106542439.1">
    <property type="nucleotide sequence ID" value="NZ_BLAU01000001.1"/>
</dbReference>
<protein>
    <submittedName>
        <fullName evidence="10">ABC transporter substrate-binding protein</fullName>
    </submittedName>
    <submittedName>
        <fullName evidence="11">ABC-type lipoprotein release transport system permease subunit</fullName>
    </submittedName>
</protein>
<feature type="transmembrane region" description="Helical" evidence="7">
    <location>
        <begin position="312"/>
        <end position="338"/>
    </location>
</feature>
<evidence type="ECO:0000259" key="8">
    <source>
        <dbReference type="Pfam" id="PF02687"/>
    </source>
</evidence>
<dbReference type="OrthoDB" id="9784014at2"/>
<comment type="subcellular location">
    <subcellularLocation>
        <location evidence="1">Cell membrane</location>
        <topology evidence="1">Multi-pass membrane protein</topology>
    </subcellularLocation>
</comment>
<dbReference type="GO" id="GO:0044874">
    <property type="term" value="P:lipoprotein localization to outer membrane"/>
    <property type="evidence" value="ECO:0007669"/>
    <property type="project" value="TreeGrafter"/>
</dbReference>
<dbReference type="InterPro" id="IPR051447">
    <property type="entry name" value="Lipoprotein-release_system"/>
</dbReference>
<dbReference type="InterPro" id="IPR025857">
    <property type="entry name" value="MacB_PCD"/>
</dbReference>
<keyword evidence="11" id="KW-0449">Lipoprotein</keyword>
<dbReference type="Proteomes" id="UP000396862">
    <property type="component" value="Unassembled WGS sequence"/>
</dbReference>
<feature type="transmembrane region" description="Helical" evidence="7">
    <location>
        <begin position="268"/>
        <end position="291"/>
    </location>
</feature>
<feature type="domain" description="ABC3 transporter permease C-terminal" evidence="8">
    <location>
        <begin position="273"/>
        <end position="395"/>
    </location>
</feature>
<proteinExistence type="inferred from homology"/>
<reference evidence="11 12" key="1">
    <citation type="submission" date="2018-03" db="EMBL/GenBank/DDBJ databases">
        <title>Genomic Encyclopedia of Archaeal and Bacterial Type Strains, Phase II (KMG-II): from individual species to whole genera.</title>
        <authorList>
            <person name="Goeker M."/>
        </authorList>
    </citation>
    <scope>NUCLEOTIDE SEQUENCE [LARGE SCALE GENOMIC DNA]</scope>
    <source>
        <strain evidence="11 12">DSM 27267</strain>
    </source>
</reference>
<keyword evidence="6 7" id="KW-0472">Membrane</keyword>
<name>A0A2P8CD11_9BACT</name>
<evidence type="ECO:0000256" key="7">
    <source>
        <dbReference type="SAM" id="Phobius"/>
    </source>
</evidence>
<dbReference type="Pfam" id="PF02687">
    <property type="entry name" value="FtsX"/>
    <property type="match status" value="1"/>
</dbReference>
<dbReference type="Proteomes" id="UP000240621">
    <property type="component" value="Unassembled WGS sequence"/>
</dbReference>
<keyword evidence="3" id="KW-1003">Cell membrane</keyword>
<dbReference type="EMBL" id="PYGC01000005">
    <property type="protein sequence ID" value="PSK82851.1"/>
    <property type="molecule type" value="Genomic_DNA"/>
</dbReference>
<keyword evidence="13" id="KW-1185">Reference proteome</keyword>
<dbReference type="InterPro" id="IPR003838">
    <property type="entry name" value="ABC3_permease_C"/>
</dbReference>
<evidence type="ECO:0000313" key="12">
    <source>
        <dbReference type="Proteomes" id="UP000240621"/>
    </source>
</evidence>
<dbReference type="EMBL" id="BLAU01000001">
    <property type="protein sequence ID" value="GET21334.1"/>
    <property type="molecule type" value="Genomic_DNA"/>
</dbReference>
<reference evidence="10 13" key="2">
    <citation type="submission" date="2019-10" db="EMBL/GenBank/DDBJ databases">
        <title>Prolixibacter strains distinguished by the presence of nitrate reductase genes were adept at nitrate-dependent anaerobic corrosion of metallic iron and carbon steel.</title>
        <authorList>
            <person name="Iino T."/>
            <person name="Shono N."/>
            <person name="Ito K."/>
            <person name="Nakamura R."/>
            <person name="Sueoka K."/>
            <person name="Harayama S."/>
            <person name="Ohkuma M."/>
        </authorList>
    </citation>
    <scope>NUCLEOTIDE SEQUENCE [LARGE SCALE GENOMIC DNA]</scope>
    <source>
        <strain evidence="10 13">MIC1-1</strain>
    </source>
</reference>
<organism evidence="11 12">
    <name type="scientific">Prolixibacter denitrificans</name>
    <dbReference type="NCBI Taxonomy" id="1541063"/>
    <lineage>
        <taxon>Bacteria</taxon>
        <taxon>Pseudomonadati</taxon>
        <taxon>Bacteroidota</taxon>
        <taxon>Bacteroidia</taxon>
        <taxon>Marinilabiliales</taxon>
        <taxon>Prolixibacteraceae</taxon>
        <taxon>Prolixibacter</taxon>
    </lineage>
</organism>
<gene>
    <name evidence="11" type="ORF">CLV93_105245</name>
    <name evidence="10" type="ORF">JCM18694_15800</name>
</gene>
<evidence type="ECO:0000256" key="4">
    <source>
        <dbReference type="ARBA" id="ARBA00022692"/>
    </source>
</evidence>
<dbReference type="AlphaFoldDB" id="A0A2P8CD11"/>
<evidence type="ECO:0000259" key="9">
    <source>
        <dbReference type="Pfam" id="PF12704"/>
    </source>
</evidence>
<evidence type="ECO:0000256" key="2">
    <source>
        <dbReference type="ARBA" id="ARBA00005236"/>
    </source>
</evidence>
<evidence type="ECO:0000313" key="10">
    <source>
        <dbReference type="EMBL" id="GET21334.1"/>
    </source>
</evidence>
<evidence type="ECO:0000256" key="6">
    <source>
        <dbReference type="ARBA" id="ARBA00023136"/>
    </source>
</evidence>
<evidence type="ECO:0000313" key="11">
    <source>
        <dbReference type="EMBL" id="PSK82851.1"/>
    </source>
</evidence>
<feature type="domain" description="MacB-like periplasmic core" evidence="9">
    <location>
        <begin position="19"/>
        <end position="238"/>
    </location>
</feature>
<evidence type="ECO:0000256" key="5">
    <source>
        <dbReference type="ARBA" id="ARBA00022989"/>
    </source>
</evidence>
<feature type="transmembrane region" description="Helical" evidence="7">
    <location>
        <begin position="373"/>
        <end position="398"/>
    </location>
</feature>
<comment type="caution">
    <text evidence="11">The sequence shown here is derived from an EMBL/GenBank/DDBJ whole genome shotgun (WGS) entry which is preliminary data.</text>
</comment>
<accession>A0A2P8CD11</accession>
<keyword evidence="4 7" id="KW-0812">Transmembrane</keyword>
<dbReference type="GO" id="GO:0098797">
    <property type="term" value="C:plasma membrane protein complex"/>
    <property type="evidence" value="ECO:0007669"/>
    <property type="project" value="TreeGrafter"/>
</dbReference>
<feature type="transmembrane region" description="Helical" evidence="7">
    <location>
        <begin position="20"/>
        <end position="38"/>
    </location>
</feature>
<keyword evidence="5 7" id="KW-1133">Transmembrane helix</keyword>
<comment type="similarity">
    <text evidence="2">Belongs to the ABC-4 integral membrane protein family. LolC/E subfamily.</text>
</comment>
<evidence type="ECO:0000256" key="3">
    <source>
        <dbReference type="ARBA" id="ARBA00022475"/>
    </source>
</evidence>
<dbReference type="PANTHER" id="PTHR30489">
    <property type="entry name" value="LIPOPROTEIN-RELEASING SYSTEM TRANSMEMBRANE PROTEIN LOLE"/>
    <property type="match status" value="1"/>
</dbReference>
<evidence type="ECO:0000256" key="1">
    <source>
        <dbReference type="ARBA" id="ARBA00004651"/>
    </source>
</evidence>
<dbReference type="PANTHER" id="PTHR30489:SF0">
    <property type="entry name" value="LIPOPROTEIN-RELEASING SYSTEM TRANSMEMBRANE PROTEIN LOLE"/>
    <property type="match status" value="1"/>
</dbReference>
<sequence length="406" mass="45862">MKTDIKLAWRNLWRNKRRTIITIASIFFGVILSTYMTSMQEGSYEKMVENAVRFYSGHIQIQNEDFWENKTINNTFEETDSLKTKIASVPGIQLVVPRLESFALASSKQLTKGAMVLGVDPQKEDQLTEISKKMVRGKYLKKGSDGILMGETLAKYLQVDVGDTLVLLGQGYHGINAAGLFPIRGIFKHPSPTLDRQLIYMDLGTAQNFYSADHLLTSLAMLVNEADEVPHIVKELKAKIHSPYRIMSWDEMQPELVQQINGDRDSGAIMKMILFLVIGFGILGTIIMMVAERRREFGVMVSVGMQKIRLAWMLIYETFIIGLLGILSGSLAALPILYYQYFHPIKLGGQAGQMMVDMGFEPYMYFSLAPKVFTFQVLIIFIIIVVISIYPFVSALILKENKALRA</sequence>
<evidence type="ECO:0000313" key="13">
    <source>
        <dbReference type="Proteomes" id="UP000396862"/>
    </source>
</evidence>
<dbReference type="Pfam" id="PF12704">
    <property type="entry name" value="MacB_PCD"/>
    <property type="match status" value="1"/>
</dbReference>